<proteinExistence type="predicted"/>
<keyword evidence="1" id="KW-1133">Transmembrane helix</keyword>
<name>A0A917A1L0_9FLAO</name>
<feature type="transmembrane region" description="Helical" evidence="1">
    <location>
        <begin position="19"/>
        <end position="37"/>
    </location>
</feature>
<protein>
    <recommendedName>
        <fullName evidence="4">PH domain-containing protein</fullName>
    </recommendedName>
</protein>
<gene>
    <name evidence="2" type="ORF">GCM10010831_24340</name>
</gene>
<dbReference type="AlphaFoldDB" id="A0A917A1L0"/>
<sequence length="157" mass="18108">METTFLEIQFLTNQKLVKLIFKITFVAFVVGAILGLIQDSSMFEIFTTFFLFTLALYVSFSKIGMKTKVDTTTLYIKHPFVGNMKVLLSEIVSVEKTNFKFPPNRKSYHKKFGTLYRMYGNNGLLIKMKNKNSVYLGSQKVENLEDAIQSKLNKKMD</sequence>
<comment type="caution">
    <text evidence="2">The sequence shown here is derived from an EMBL/GenBank/DDBJ whole genome shotgun (WGS) entry which is preliminary data.</text>
</comment>
<evidence type="ECO:0008006" key="4">
    <source>
        <dbReference type="Google" id="ProtNLM"/>
    </source>
</evidence>
<organism evidence="2 3">
    <name type="scientific">Psychroflexus salis</name>
    <dbReference type="NCBI Taxonomy" id="1526574"/>
    <lineage>
        <taxon>Bacteria</taxon>
        <taxon>Pseudomonadati</taxon>
        <taxon>Bacteroidota</taxon>
        <taxon>Flavobacteriia</taxon>
        <taxon>Flavobacteriales</taxon>
        <taxon>Flavobacteriaceae</taxon>
        <taxon>Psychroflexus</taxon>
    </lineage>
</organism>
<keyword evidence="3" id="KW-1185">Reference proteome</keyword>
<accession>A0A917A1L0</accession>
<dbReference type="Proteomes" id="UP000599688">
    <property type="component" value="Unassembled WGS sequence"/>
</dbReference>
<evidence type="ECO:0000256" key="1">
    <source>
        <dbReference type="SAM" id="Phobius"/>
    </source>
</evidence>
<evidence type="ECO:0000313" key="3">
    <source>
        <dbReference type="Proteomes" id="UP000599688"/>
    </source>
</evidence>
<keyword evidence="1" id="KW-0812">Transmembrane</keyword>
<dbReference type="EMBL" id="BMGL01000016">
    <property type="protein sequence ID" value="GGE22504.1"/>
    <property type="molecule type" value="Genomic_DNA"/>
</dbReference>
<feature type="transmembrane region" description="Helical" evidence="1">
    <location>
        <begin position="43"/>
        <end position="60"/>
    </location>
</feature>
<evidence type="ECO:0000313" key="2">
    <source>
        <dbReference type="EMBL" id="GGE22504.1"/>
    </source>
</evidence>
<reference evidence="2 3" key="1">
    <citation type="journal article" date="2014" name="Int. J. Syst. Evol. Microbiol.">
        <title>Complete genome sequence of Corynebacterium casei LMG S-19264T (=DSM 44701T), isolated from a smear-ripened cheese.</title>
        <authorList>
            <consortium name="US DOE Joint Genome Institute (JGI-PGF)"/>
            <person name="Walter F."/>
            <person name="Albersmeier A."/>
            <person name="Kalinowski J."/>
            <person name="Ruckert C."/>
        </authorList>
    </citation>
    <scope>NUCLEOTIDE SEQUENCE [LARGE SCALE GENOMIC DNA]</scope>
    <source>
        <strain evidence="2 3">CGMCC 1.12925</strain>
    </source>
</reference>
<dbReference type="RefSeq" id="WP_188407145.1">
    <property type="nucleotide sequence ID" value="NZ_BMGL01000016.1"/>
</dbReference>
<keyword evidence="1" id="KW-0472">Membrane</keyword>